<protein>
    <submittedName>
        <fullName evidence="1">Uncharacterized protein</fullName>
    </submittedName>
</protein>
<reference evidence="1 2" key="1">
    <citation type="submission" date="2019-08" db="EMBL/GenBank/DDBJ databases">
        <title>A chromosome-level genome assembly, high-density linkage maps, and genome scans reveal the genomic architecture of hybrid incompatibilities underlying speciation via character displacement in darters (Percidae: Etheostominae).</title>
        <authorList>
            <person name="Moran R.L."/>
            <person name="Catchen J.M."/>
            <person name="Fuller R.C."/>
        </authorList>
    </citation>
    <scope>NUCLEOTIDE SEQUENCE [LARGE SCALE GENOMIC DNA]</scope>
    <source>
        <strain evidence="1">EspeVRDwgs_2016</strain>
        <tissue evidence="1">Muscle</tissue>
    </source>
</reference>
<dbReference type="Proteomes" id="UP000327493">
    <property type="component" value="Chromosome 14"/>
</dbReference>
<evidence type="ECO:0000313" key="1">
    <source>
        <dbReference type="EMBL" id="KAA8586249.1"/>
    </source>
</evidence>
<name>A0A5J5CYL7_9PERO</name>
<gene>
    <name evidence="1" type="ORF">FQN60_007818</name>
</gene>
<sequence>MGSHVTAMSLPTVKRVTLSPWRYS</sequence>
<accession>A0A5J5CYL7</accession>
<dbReference type="AlphaFoldDB" id="A0A5J5CYL7"/>
<organism evidence="1 2">
    <name type="scientific">Etheostoma spectabile</name>
    <name type="common">orangethroat darter</name>
    <dbReference type="NCBI Taxonomy" id="54343"/>
    <lineage>
        <taxon>Eukaryota</taxon>
        <taxon>Metazoa</taxon>
        <taxon>Chordata</taxon>
        <taxon>Craniata</taxon>
        <taxon>Vertebrata</taxon>
        <taxon>Euteleostomi</taxon>
        <taxon>Actinopterygii</taxon>
        <taxon>Neopterygii</taxon>
        <taxon>Teleostei</taxon>
        <taxon>Neoteleostei</taxon>
        <taxon>Acanthomorphata</taxon>
        <taxon>Eupercaria</taxon>
        <taxon>Perciformes</taxon>
        <taxon>Percoidei</taxon>
        <taxon>Percidae</taxon>
        <taxon>Etheostomatinae</taxon>
        <taxon>Etheostoma</taxon>
    </lineage>
</organism>
<comment type="caution">
    <text evidence="1">The sequence shown here is derived from an EMBL/GenBank/DDBJ whole genome shotgun (WGS) entry which is preliminary data.</text>
</comment>
<proteinExistence type="predicted"/>
<keyword evidence="2" id="KW-1185">Reference proteome</keyword>
<evidence type="ECO:0000313" key="2">
    <source>
        <dbReference type="Proteomes" id="UP000327493"/>
    </source>
</evidence>
<dbReference type="EMBL" id="VOFY01000014">
    <property type="protein sequence ID" value="KAA8586249.1"/>
    <property type="molecule type" value="Genomic_DNA"/>
</dbReference>